<protein>
    <recommendedName>
        <fullName evidence="3">Reverse transcriptase domain-containing protein</fullName>
    </recommendedName>
</protein>
<dbReference type="PANTHER" id="PTHR47027">
    <property type="entry name" value="REVERSE TRANSCRIPTASE DOMAIN-CONTAINING PROTEIN"/>
    <property type="match status" value="1"/>
</dbReference>
<evidence type="ECO:0000313" key="1">
    <source>
        <dbReference type="EMBL" id="KAF2903425.1"/>
    </source>
</evidence>
<gene>
    <name evidence="1" type="ORF">ILUMI_02765</name>
</gene>
<comment type="caution">
    <text evidence="1">The sequence shown here is derived from an EMBL/GenBank/DDBJ whole genome shotgun (WGS) entry which is preliminary data.</text>
</comment>
<organism evidence="1 2">
    <name type="scientific">Ignelater luminosus</name>
    <name type="common">Cucubano</name>
    <name type="synonym">Pyrophorus luminosus</name>
    <dbReference type="NCBI Taxonomy" id="2038154"/>
    <lineage>
        <taxon>Eukaryota</taxon>
        <taxon>Metazoa</taxon>
        <taxon>Ecdysozoa</taxon>
        <taxon>Arthropoda</taxon>
        <taxon>Hexapoda</taxon>
        <taxon>Insecta</taxon>
        <taxon>Pterygota</taxon>
        <taxon>Neoptera</taxon>
        <taxon>Endopterygota</taxon>
        <taxon>Coleoptera</taxon>
        <taxon>Polyphaga</taxon>
        <taxon>Elateriformia</taxon>
        <taxon>Elateroidea</taxon>
        <taxon>Elateridae</taxon>
        <taxon>Agrypninae</taxon>
        <taxon>Pyrophorini</taxon>
        <taxon>Ignelater</taxon>
    </lineage>
</organism>
<sequence>MVEATLDHQNTPCTIPVRKIGTSAVSVCCYPTKVTTSWWVAIDKLREGKAAGLDRISAEVLQALDNRGQKIMHTLCQKIWKTGLWPEDWSTSIVLPLHKKGPATVCDNYRLIALISHSSKIMLYILQARLQAFLTQQIALEQAGFVKGRGTREQILNARQLIEKARKYSVPICLCSVDFEKAKLEWSSKNWRKTVSNLRFADDTLSIAQNAEELLEFLRRLEKVRFKYSASSKTGMCDDIVRAVLVINNDLDSIYRFACNHALMLNPNKSCVMVLGRSVNKLAVPPITINGVAVPFVDEAKNLGLILDKTF</sequence>
<dbReference type="OrthoDB" id="6778583at2759"/>
<keyword evidence="2" id="KW-1185">Reference proteome</keyword>
<dbReference type="PANTHER" id="PTHR47027:SF8">
    <property type="entry name" value="RIBONUCLEASE H"/>
    <property type="match status" value="1"/>
</dbReference>
<dbReference type="EMBL" id="VTPC01001032">
    <property type="protein sequence ID" value="KAF2903425.1"/>
    <property type="molecule type" value="Genomic_DNA"/>
</dbReference>
<dbReference type="CDD" id="cd01650">
    <property type="entry name" value="RT_nLTR_like"/>
    <property type="match status" value="1"/>
</dbReference>
<proteinExistence type="predicted"/>
<evidence type="ECO:0000313" key="2">
    <source>
        <dbReference type="Proteomes" id="UP000801492"/>
    </source>
</evidence>
<evidence type="ECO:0008006" key="3">
    <source>
        <dbReference type="Google" id="ProtNLM"/>
    </source>
</evidence>
<dbReference type="AlphaFoldDB" id="A0A8K0DC08"/>
<accession>A0A8K0DC08</accession>
<dbReference type="Proteomes" id="UP000801492">
    <property type="component" value="Unassembled WGS sequence"/>
</dbReference>
<reference evidence="1" key="1">
    <citation type="submission" date="2019-08" db="EMBL/GenBank/DDBJ databases">
        <title>The genome of the North American firefly Photinus pyralis.</title>
        <authorList>
            <consortium name="Photinus pyralis genome working group"/>
            <person name="Fallon T.R."/>
            <person name="Sander Lower S.E."/>
            <person name="Weng J.-K."/>
        </authorList>
    </citation>
    <scope>NUCLEOTIDE SEQUENCE</scope>
    <source>
        <strain evidence="1">TRF0915ILg1</strain>
        <tissue evidence="1">Whole body</tissue>
    </source>
</reference>
<name>A0A8K0DC08_IGNLU</name>